<reference evidence="1 2" key="1">
    <citation type="submission" date="2024-03" db="EMBL/GenBank/DDBJ databases">
        <title>The Acrasis kona genome and developmental transcriptomes reveal deep origins of eukaryotic multicellular pathways.</title>
        <authorList>
            <person name="Sheikh S."/>
            <person name="Fu C.-J."/>
            <person name="Brown M.W."/>
            <person name="Baldauf S.L."/>
        </authorList>
    </citation>
    <scope>NUCLEOTIDE SEQUENCE [LARGE SCALE GENOMIC DNA]</scope>
    <source>
        <strain evidence="1 2">ATCC MYA-3509</strain>
    </source>
</reference>
<dbReference type="InterPro" id="IPR016197">
    <property type="entry name" value="Chromo-like_dom_sf"/>
</dbReference>
<sequence>MTIIAQKDIQHIIGKRTRGSSEEFLVQWNNDKQPEWLGYNQATNYASFEDKLLDIGESVNLPNGHTTINKGI</sequence>
<accession>A0AAW2YTH6</accession>
<keyword evidence="2" id="KW-1185">Reference proteome</keyword>
<dbReference type="SUPFAM" id="SSF54160">
    <property type="entry name" value="Chromo domain-like"/>
    <property type="match status" value="1"/>
</dbReference>
<protein>
    <recommendedName>
        <fullName evidence="3">Chromo domain-containing protein</fullName>
    </recommendedName>
</protein>
<evidence type="ECO:0000313" key="1">
    <source>
        <dbReference type="EMBL" id="KAL0480090.1"/>
    </source>
</evidence>
<dbReference type="EMBL" id="JAOPGA020000625">
    <property type="protein sequence ID" value="KAL0480090.1"/>
    <property type="molecule type" value="Genomic_DNA"/>
</dbReference>
<proteinExistence type="predicted"/>
<dbReference type="Gene3D" id="2.40.50.40">
    <property type="match status" value="1"/>
</dbReference>
<dbReference type="Proteomes" id="UP001431209">
    <property type="component" value="Unassembled WGS sequence"/>
</dbReference>
<evidence type="ECO:0008006" key="3">
    <source>
        <dbReference type="Google" id="ProtNLM"/>
    </source>
</evidence>
<gene>
    <name evidence="1" type="ORF">AKO1_007257</name>
</gene>
<evidence type="ECO:0000313" key="2">
    <source>
        <dbReference type="Proteomes" id="UP001431209"/>
    </source>
</evidence>
<organism evidence="1 2">
    <name type="scientific">Acrasis kona</name>
    <dbReference type="NCBI Taxonomy" id="1008807"/>
    <lineage>
        <taxon>Eukaryota</taxon>
        <taxon>Discoba</taxon>
        <taxon>Heterolobosea</taxon>
        <taxon>Tetramitia</taxon>
        <taxon>Eutetramitia</taxon>
        <taxon>Acrasidae</taxon>
        <taxon>Acrasis</taxon>
    </lineage>
</organism>
<comment type="caution">
    <text evidence="1">The sequence shown here is derived from an EMBL/GenBank/DDBJ whole genome shotgun (WGS) entry which is preliminary data.</text>
</comment>
<dbReference type="AlphaFoldDB" id="A0AAW2YTH6"/>
<name>A0AAW2YTH6_9EUKA</name>